<name>A0A7D9M1Z2_PARCT</name>
<dbReference type="OrthoDB" id="5979797at2759"/>
<dbReference type="EMBL" id="CACRXK020031998">
    <property type="protein sequence ID" value="CAB4043293.1"/>
    <property type="molecule type" value="Genomic_DNA"/>
</dbReference>
<proteinExistence type="predicted"/>
<comment type="caution">
    <text evidence="1">The sequence shown here is derived from an EMBL/GenBank/DDBJ whole genome shotgun (WGS) entry which is preliminary data.</text>
</comment>
<protein>
    <submittedName>
        <fullName evidence="1">Uncharacterized protein</fullName>
    </submittedName>
</protein>
<dbReference type="Proteomes" id="UP001152795">
    <property type="component" value="Unassembled WGS sequence"/>
</dbReference>
<keyword evidence="2" id="KW-1185">Reference proteome</keyword>
<gene>
    <name evidence="1" type="ORF">PACLA_8A078166</name>
</gene>
<reference evidence="1" key="1">
    <citation type="submission" date="2020-04" db="EMBL/GenBank/DDBJ databases">
        <authorList>
            <person name="Alioto T."/>
            <person name="Alioto T."/>
            <person name="Gomez Garrido J."/>
        </authorList>
    </citation>
    <scope>NUCLEOTIDE SEQUENCE</scope>
    <source>
        <strain evidence="1">A484AB</strain>
    </source>
</reference>
<dbReference type="AlphaFoldDB" id="A0A7D9M1Z2"/>
<sequence>MSAGYPHISITKDRRNLAYECCLTYEVLTKRLASLDDIRKGLSTVCVAGQTLLDLLEKWPGLKQRVFPAPELDVIDAATLRSCLFYKRDDSANEESRDFFEKYIDELSARQ</sequence>
<evidence type="ECO:0000313" key="1">
    <source>
        <dbReference type="EMBL" id="CAB4043293.1"/>
    </source>
</evidence>
<accession>A0A7D9M1Z2</accession>
<organism evidence="1 2">
    <name type="scientific">Paramuricea clavata</name>
    <name type="common">Red gorgonian</name>
    <name type="synonym">Violescent sea-whip</name>
    <dbReference type="NCBI Taxonomy" id="317549"/>
    <lineage>
        <taxon>Eukaryota</taxon>
        <taxon>Metazoa</taxon>
        <taxon>Cnidaria</taxon>
        <taxon>Anthozoa</taxon>
        <taxon>Octocorallia</taxon>
        <taxon>Malacalcyonacea</taxon>
        <taxon>Plexauridae</taxon>
        <taxon>Paramuricea</taxon>
    </lineage>
</organism>
<evidence type="ECO:0000313" key="2">
    <source>
        <dbReference type="Proteomes" id="UP001152795"/>
    </source>
</evidence>
<feature type="non-terminal residue" evidence="1">
    <location>
        <position position="111"/>
    </location>
</feature>